<dbReference type="InterPro" id="IPR000644">
    <property type="entry name" value="CBS_dom"/>
</dbReference>
<dbReference type="InterPro" id="IPR051676">
    <property type="entry name" value="UPF0053_domain"/>
</dbReference>
<dbReference type="SMART" id="SM00116">
    <property type="entry name" value="CBS"/>
    <property type="match status" value="2"/>
</dbReference>
<evidence type="ECO:0000256" key="11">
    <source>
        <dbReference type="SAM" id="Phobius"/>
    </source>
</evidence>
<evidence type="ECO:0000256" key="10">
    <source>
        <dbReference type="PROSITE-ProRule" id="PRU01193"/>
    </source>
</evidence>
<reference evidence="14 15" key="1">
    <citation type="submission" date="2016-08" db="EMBL/GenBank/DDBJ databases">
        <authorList>
            <person name="Seilhamer J.J."/>
        </authorList>
    </citation>
    <scope>NUCLEOTIDE SEQUENCE [LARGE SCALE GENOMIC DNA]</scope>
    <source>
        <strain evidence="14 15">P1-7</strain>
    </source>
</reference>
<dbReference type="CDD" id="cd04590">
    <property type="entry name" value="CBS_pair_CorC_HlyC_assoc"/>
    <property type="match status" value="1"/>
</dbReference>
<dbReference type="SUPFAM" id="SSF54631">
    <property type="entry name" value="CBS-domain pair"/>
    <property type="match status" value="1"/>
</dbReference>
<evidence type="ECO:0000256" key="8">
    <source>
        <dbReference type="ARBA" id="ARBA00023136"/>
    </source>
</evidence>
<dbReference type="PANTHER" id="PTHR43099:SF2">
    <property type="entry name" value="UPF0053 PROTEIN YRKA"/>
    <property type="match status" value="1"/>
</dbReference>
<dbReference type="AlphaFoldDB" id="A0A1C3U2P7"/>
<comment type="subcellular location">
    <subcellularLocation>
        <location evidence="1">Cell membrane</location>
        <topology evidence="1">Multi-pass membrane protein</topology>
    </subcellularLocation>
</comment>
<keyword evidence="4 10" id="KW-0812">Transmembrane</keyword>
<dbReference type="InterPro" id="IPR002550">
    <property type="entry name" value="CNNM"/>
</dbReference>
<keyword evidence="6 10" id="KW-1133">Transmembrane helix</keyword>
<feature type="transmembrane region" description="Helical" evidence="11">
    <location>
        <begin position="12"/>
        <end position="35"/>
    </location>
</feature>
<feature type="transmembrane region" description="Helical" evidence="11">
    <location>
        <begin position="104"/>
        <end position="128"/>
    </location>
</feature>
<dbReference type="InterPro" id="IPR046342">
    <property type="entry name" value="CBS_dom_sf"/>
</dbReference>
<dbReference type="InterPro" id="IPR016169">
    <property type="entry name" value="FAD-bd_PCMH_sub2"/>
</dbReference>
<dbReference type="InterPro" id="IPR005170">
    <property type="entry name" value="Transptr-assoc_dom"/>
</dbReference>
<dbReference type="InterPro" id="IPR044751">
    <property type="entry name" value="Ion_transp-like_CBS"/>
</dbReference>
<comment type="similarity">
    <text evidence="2">Belongs to the UPF0053 family. Hemolysin C subfamily.</text>
</comment>
<feature type="domain" description="CBS" evidence="12">
    <location>
        <begin position="294"/>
        <end position="351"/>
    </location>
</feature>
<dbReference type="SUPFAM" id="SSF56176">
    <property type="entry name" value="FAD-binding/transporter-associated domain-like"/>
    <property type="match status" value="1"/>
</dbReference>
<organism evidence="14 15">
    <name type="scientific">Rhizobium lusitanum</name>
    <dbReference type="NCBI Taxonomy" id="293958"/>
    <lineage>
        <taxon>Bacteria</taxon>
        <taxon>Pseudomonadati</taxon>
        <taxon>Pseudomonadota</taxon>
        <taxon>Alphaproteobacteria</taxon>
        <taxon>Hyphomicrobiales</taxon>
        <taxon>Rhizobiaceae</taxon>
        <taxon>Rhizobium/Agrobacterium group</taxon>
        <taxon>Rhizobium</taxon>
    </lineage>
</organism>
<evidence type="ECO:0000256" key="5">
    <source>
        <dbReference type="ARBA" id="ARBA00022737"/>
    </source>
</evidence>
<keyword evidence="5" id="KW-0677">Repeat</keyword>
<dbReference type="Pfam" id="PF00571">
    <property type="entry name" value="CBS"/>
    <property type="match status" value="2"/>
</dbReference>
<evidence type="ECO:0000256" key="7">
    <source>
        <dbReference type="ARBA" id="ARBA00023122"/>
    </source>
</evidence>
<evidence type="ECO:0000256" key="9">
    <source>
        <dbReference type="PROSITE-ProRule" id="PRU00703"/>
    </source>
</evidence>
<dbReference type="Gene3D" id="3.10.580.10">
    <property type="entry name" value="CBS-domain"/>
    <property type="match status" value="1"/>
</dbReference>
<dbReference type="Gene3D" id="3.30.465.10">
    <property type="match status" value="1"/>
</dbReference>
<dbReference type="Proteomes" id="UP000199205">
    <property type="component" value="Unassembled WGS sequence"/>
</dbReference>
<proteinExistence type="inferred from homology"/>
<dbReference type="PANTHER" id="PTHR43099">
    <property type="entry name" value="UPF0053 PROTEIN YRKA"/>
    <property type="match status" value="1"/>
</dbReference>
<dbReference type="PROSITE" id="PS51371">
    <property type="entry name" value="CBS"/>
    <property type="match status" value="2"/>
</dbReference>
<dbReference type="GO" id="GO:0005886">
    <property type="term" value="C:plasma membrane"/>
    <property type="evidence" value="ECO:0007669"/>
    <property type="project" value="UniProtKB-SubCell"/>
</dbReference>
<evidence type="ECO:0000256" key="6">
    <source>
        <dbReference type="ARBA" id="ARBA00022989"/>
    </source>
</evidence>
<gene>
    <name evidence="14" type="ORF">GA0061101_101406</name>
</gene>
<evidence type="ECO:0000256" key="4">
    <source>
        <dbReference type="ARBA" id="ARBA00022692"/>
    </source>
</evidence>
<dbReference type="PROSITE" id="PS51846">
    <property type="entry name" value="CNNM"/>
    <property type="match status" value="1"/>
</dbReference>
<keyword evidence="3" id="KW-1003">Cell membrane</keyword>
<evidence type="ECO:0000259" key="13">
    <source>
        <dbReference type="PROSITE" id="PS51846"/>
    </source>
</evidence>
<dbReference type="SMART" id="SM01091">
    <property type="entry name" value="CorC_HlyC"/>
    <property type="match status" value="1"/>
</dbReference>
<dbReference type="InterPro" id="IPR036318">
    <property type="entry name" value="FAD-bd_PCMH-like_sf"/>
</dbReference>
<evidence type="ECO:0000259" key="12">
    <source>
        <dbReference type="PROSITE" id="PS51371"/>
    </source>
</evidence>
<evidence type="ECO:0000313" key="14">
    <source>
        <dbReference type="EMBL" id="SCB09780.1"/>
    </source>
</evidence>
<dbReference type="EMBL" id="FMAF01000001">
    <property type="protein sequence ID" value="SCB09780.1"/>
    <property type="molecule type" value="Genomic_DNA"/>
</dbReference>
<accession>A0A1C3U2P7</accession>
<evidence type="ECO:0000256" key="2">
    <source>
        <dbReference type="ARBA" id="ARBA00006446"/>
    </source>
</evidence>
<evidence type="ECO:0000256" key="3">
    <source>
        <dbReference type="ARBA" id="ARBA00022475"/>
    </source>
</evidence>
<keyword evidence="7 9" id="KW-0129">CBS domain</keyword>
<feature type="transmembrane region" description="Helical" evidence="11">
    <location>
        <begin position="65"/>
        <end position="84"/>
    </location>
</feature>
<evidence type="ECO:0000313" key="15">
    <source>
        <dbReference type="Proteomes" id="UP000199205"/>
    </source>
</evidence>
<feature type="domain" description="CBS" evidence="12">
    <location>
        <begin position="230"/>
        <end position="289"/>
    </location>
</feature>
<evidence type="ECO:0000256" key="1">
    <source>
        <dbReference type="ARBA" id="ARBA00004651"/>
    </source>
</evidence>
<dbReference type="RefSeq" id="WP_037193502.1">
    <property type="nucleotide sequence ID" value="NZ_FMAF01000001.1"/>
</dbReference>
<feature type="transmembrane region" description="Helical" evidence="11">
    <location>
        <begin position="148"/>
        <end position="170"/>
    </location>
</feature>
<keyword evidence="8 10" id="KW-0472">Membrane</keyword>
<sequence length="441" mass="47748">MSGSGGGIFDFFGILAVLLLVAANGFFVAAEFSLVSVRRSRVTELVAEGRMNAKSLQKAVDNLDANLAATQLGITISSLALGWVGEPALAHLLEPLLDFLPGAWAAASSHAIAVVISFVIITALHIVLGELAPKSLALQRSEDTALGVVRPLGLFLFLLRPAITVLNGLGNLVLRLFGLRPGTGEGSLHSPAEIKLLIAESQEAGLLEPAQQDLVERIFNIGNRDVSNIMTPRLEVDWIDADDTPEEMQKTIRESRFEQLLVARGSIDEPIGMILKKDLLDQLLNGEPLNPMAVIRQPLVVHEATAVFKVLESFKRAPVRLAMVIDEYGSLEGIVTQTDLLEAIAGDLPDMDNETPDVVERADGSLLMEGMMPVYDAFARLGLREGEEDVTFHTLAGFALYQFGHLPDVGESFTFGGWHFEIVDLDGMRIDKILARREAGA</sequence>
<feature type="domain" description="CNNM transmembrane" evidence="13">
    <location>
        <begin position="6"/>
        <end position="211"/>
    </location>
</feature>
<dbReference type="GO" id="GO:0050660">
    <property type="term" value="F:flavin adenine dinucleotide binding"/>
    <property type="evidence" value="ECO:0007669"/>
    <property type="project" value="InterPro"/>
</dbReference>
<protein>
    <submittedName>
        <fullName evidence="14">Hemolysin, contains CBS domains</fullName>
    </submittedName>
</protein>
<dbReference type="Pfam" id="PF03471">
    <property type="entry name" value="CorC_HlyC"/>
    <property type="match status" value="1"/>
</dbReference>
<dbReference type="Pfam" id="PF01595">
    <property type="entry name" value="CNNM"/>
    <property type="match status" value="1"/>
</dbReference>
<dbReference type="OrthoDB" id="9805314at2"/>
<name>A0A1C3U2P7_9HYPH</name>